<accession>A0A395LYU0</accession>
<dbReference type="Proteomes" id="UP000266389">
    <property type="component" value="Unassembled WGS sequence"/>
</dbReference>
<name>A0A395LYU0_9BACT</name>
<sequence length="108" mass="12169">MFQFSRRSAATLECSQSYPTNTNHAHSIAPDWARKAWHDTSAKIIAHIHIAAACPFCNNYNIATHTCELYGEPIPQHEEASNPCKGNTFNRRLYSGNRLAQLRALRGK</sequence>
<dbReference type="EMBL" id="PHFL01000075">
    <property type="protein sequence ID" value="RFM22804.1"/>
    <property type="molecule type" value="Genomic_DNA"/>
</dbReference>
<comment type="caution">
    <text evidence="1">The sequence shown here is derived from an EMBL/GenBank/DDBJ whole genome shotgun (WGS) entry which is preliminary data.</text>
</comment>
<evidence type="ECO:0000313" key="2">
    <source>
        <dbReference type="Proteomes" id="UP000266389"/>
    </source>
</evidence>
<protein>
    <submittedName>
        <fullName evidence="1">Uncharacterized protein</fullName>
    </submittedName>
</protein>
<evidence type="ECO:0000313" key="1">
    <source>
        <dbReference type="EMBL" id="RFM22804.1"/>
    </source>
</evidence>
<organism evidence="1 2">
    <name type="scientific">Candidatus Thermochlorobacter aerophilus</name>
    <dbReference type="NCBI Taxonomy" id="1868324"/>
    <lineage>
        <taxon>Bacteria</taxon>
        <taxon>Pseudomonadati</taxon>
        <taxon>Chlorobiota</taxon>
        <taxon>Chlorobiia</taxon>
        <taxon>Chlorobiales</taxon>
        <taxon>Candidatus Thermochlorobacteriaceae</taxon>
        <taxon>Candidatus Thermochlorobacter</taxon>
    </lineage>
</organism>
<dbReference type="AlphaFoldDB" id="A0A395LYU0"/>
<proteinExistence type="predicted"/>
<reference evidence="1 2" key="1">
    <citation type="journal article" date="2011" name="ISME J.">
        <title>Community ecology of hot spring cyanobacterial mats: predominant populations and their functional potential.</title>
        <authorList>
            <person name="Klatt C.G."/>
            <person name="Wood J.M."/>
            <person name="Rusch D.B."/>
            <person name="Bateson M.M."/>
            <person name="Hamamura N."/>
            <person name="Heidelberg J.F."/>
            <person name="Grossman A.R."/>
            <person name="Bhaya D."/>
            <person name="Cohan F.M."/>
            <person name="Kuhl M."/>
            <person name="Bryant D.A."/>
            <person name="Ward D.M."/>
        </authorList>
    </citation>
    <scope>NUCLEOTIDE SEQUENCE [LARGE SCALE GENOMIC DNA]</scope>
    <source>
        <strain evidence="1">OS</strain>
    </source>
</reference>
<gene>
    <name evidence="1" type="ORF">D0433_14340</name>
</gene>